<evidence type="ECO:0000256" key="2">
    <source>
        <dbReference type="ARBA" id="ARBA00022884"/>
    </source>
</evidence>
<dbReference type="EMBL" id="MCFL01000051">
    <property type="protein sequence ID" value="ORZ32097.1"/>
    <property type="molecule type" value="Genomic_DNA"/>
</dbReference>
<feature type="compositionally biased region" description="Low complexity" evidence="4">
    <location>
        <begin position="40"/>
        <end position="58"/>
    </location>
</feature>
<protein>
    <recommendedName>
        <fullName evidence="5">tRNA-binding domain-containing protein</fullName>
    </recommendedName>
</protein>
<evidence type="ECO:0000313" key="6">
    <source>
        <dbReference type="EMBL" id="ORZ32097.1"/>
    </source>
</evidence>
<dbReference type="Pfam" id="PF01588">
    <property type="entry name" value="tRNA_bind"/>
    <property type="match status" value="1"/>
</dbReference>
<dbReference type="Proteomes" id="UP000193411">
    <property type="component" value="Unassembled WGS sequence"/>
</dbReference>
<dbReference type="PROSITE" id="PS50886">
    <property type="entry name" value="TRBD"/>
    <property type="match status" value="1"/>
</dbReference>
<reference evidence="6 7" key="1">
    <citation type="submission" date="2016-07" db="EMBL/GenBank/DDBJ databases">
        <title>Pervasive Adenine N6-methylation of Active Genes in Fungi.</title>
        <authorList>
            <consortium name="DOE Joint Genome Institute"/>
            <person name="Mondo S.J."/>
            <person name="Dannebaum R.O."/>
            <person name="Kuo R.C."/>
            <person name="Labutti K."/>
            <person name="Haridas S."/>
            <person name="Kuo A."/>
            <person name="Salamov A."/>
            <person name="Ahrendt S.R."/>
            <person name="Lipzen A."/>
            <person name="Sullivan W."/>
            <person name="Andreopoulos W.B."/>
            <person name="Clum A."/>
            <person name="Lindquist E."/>
            <person name="Daum C."/>
            <person name="Ramamoorthy G.K."/>
            <person name="Gryganskyi A."/>
            <person name="Culley D."/>
            <person name="Magnuson J.K."/>
            <person name="James T.Y."/>
            <person name="O'Malley M.A."/>
            <person name="Stajich J.E."/>
            <person name="Spatafora J.W."/>
            <person name="Visel A."/>
            <person name="Grigoriev I.V."/>
        </authorList>
    </citation>
    <scope>NUCLEOTIDE SEQUENCE [LARGE SCALE GENOMIC DNA]</scope>
    <source>
        <strain evidence="6 7">PL171</strain>
    </source>
</reference>
<organism evidence="6 7">
    <name type="scientific">Catenaria anguillulae PL171</name>
    <dbReference type="NCBI Taxonomy" id="765915"/>
    <lineage>
        <taxon>Eukaryota</taxon>
        <taxon>Fungi</taxon>
        <taxon>Fungi incertae sedis</taxon>
        <taxon>Blastocladiomycota</taxon>
        <taxon>Blastocladiomycetes</taxon>
        <taxon>Blastocladiales</taxon>
        <taxon>Catenariaceae</taxon>
        <taxon>Catenaria</taxon>
    </lineage>
</organism>
<dbReference type="AlphaFoldDB" id="A0A1Y2HBX2"/>
<dbReference type="OrthoDB" id="19141at2759"/>
<dbReference type="InterPro" id="IPR002547">
    <property type="entry name" value="tRNA-bd_dom"/>
</dbReference>
<dbReference type="NCBIfam" id="NF007494">
    <property type="entry name" value="PRK10089.1-3"/>
    <property type="match status" value="1"/>
</dbReference>
<dbReference type="Gene3D" id="2.40.50.140">
    <property type="entry name" value="Nucleic acid-binding proteins"/>
    <property type="match status" value="1"/>
</dbReference>
<dbReference type="InterPro" id="IPR008231">
    <property type="entry name" value="CsaA"/>
</dbReference>
<dbReference type="GO" id="GO:0000049">
    <property type="term" value="F:tRNA binding"/>
    <property type="evidence" value="ECO:0007669"/>
    <property type="project" value="UniProtKB-UniRule"/>
</dbReference>
<sequence length="176" mass="18657">MCLPSLLRPFVCTRPVFKAHALCPAILVSPPPSRFRRHTSSMTATPSSPAAAAAKPAKSAPMDPFAGLDIRVGRILAADPFPEARKPAIKLTLDLGPELGTKKSSAQIVKHYGSTDEERAKLVGTLVLAVCNLPPRQIGKFMSQVLVVGVPDENGDVVLVRPDTGRQGVVVGGKLY</sequence>
<feature type="region of interest" description="Disordered" evidence="4">
    <location>
        <begin position="34"/>
        <end position="58"/>
    </location>
</feature>
<gene>
    <name evidence="6" type="ORF">BCR44DRAFT_1441067</name>
</gene>
<comment type="caution">
    <text evidence="6">The sequence shown here is derived from an EMBL/GenBank/DDBJ whole genome shotgun (WGS) entry which is preliminary data.</text>
</comment>
<keyword evidence="1 3" id="KW-0820">tRNA-binding</keyword>
<feature type="domain" description="TRNA-binding" evidence="5">
    <location>
        <begin position="64"/>
        <end position="172"/>
    </location>
</feature>
<dbReference type="InterPro" id="IPR051270">
    <property type="entry name" value="Tyrosine-tRNA_ligase_regulator"/>
</dbReference>
<evidence type="ECO:0000256" key="3">
    <source>
        <dbReference type="PROSITE-ProRule" id="PRU00209"/>
    </source>
</evidence>
<dbReference type="NCBIfam" id="NF007495">
    <property type="entry name" value="PRK10089.1-4"/>
    <property type="match status" value="1"/>
</dbReference>
<keyword evidence="2 3" id="KW-0694">RNA-binding</keyword>
<dbReference type="InterPro" id="IPR012340">
    <property type="entry name" value="NA-bd_OB-fold"/>
</dbReference>
<dbReference type="NCBIfam" id="TIGR02222">
    <property type="entry name" value="chap_CsaA"/>
    <property type="match status" value="1"/>
</dbReference>
<accession>A0A1Y2HBX2</accession>
<proteinExistence type="predicted"/>
<evidence type="ECO:0000256" key="1">
    <source>
        <dbReference type="ARBA" id="ARBA00022555"/>
    </source>
</evidence>
<evidence type="ECO:0000259" key="5">
    <source>
        <dbReference type="PROSITE" id="PS50886"/>
    </source>
</evidence>
<dbReference type="SUPFAM" id="SSF50249">
    <property type="entry name" value="Nucleic acid-binding proteins"/>
    <property type="match status" value="1"/>
</dbReference>
<keyword evidence="7" id="KW-1185">Reference proteome</keyword>
<name>A0A1Y2HBX2_9FUNG</name>
<dbReference type="PANTHER" id="PTHR11586:SF37">
    <property type="entry name" value="TRNA-BINDING DOMAIN-CONTAINING PROTEIN"/>
    <property type="match status" value="1"/>
</dbReference>
<dbReference type="STRING" id="765915.A0A1Y2HBX2"/>
<dbReference type="PANTHER" id="PTHR11586">
    <property type="entry name" value="TRNA-AMINOACYLATION COFACTOR ARC1 FAMILY MEMBER"/>
    <property type="match status" value="1"/>
</dbReference>
<evidence type="ECO:0000256" key="4">
    <source>
        <dbReference type="SAM" id="MobiDB-lite"/>
    </source>
</evidence>
<evidence type="ECO:0000313" key="7">
    <source>
        <dbReference type="Proteomes" id="UP000193411"/>
    </source>
</evidence>
<dbReference type="FunFam" id="2.40.50.140:FF:000165">
    <property type="entry name" value="Chaperone CsaA"/>
    <property type="match status" value="1"/>
</dbReference>
<dbReference type="CDD" id="cd02798">
    <property type="entry name" value="tRNA_bind_CsaA"/>
    <property type="match status" value="1"/>
</dbReference>